<feature type="chain" id="PRO_5032377999" evidence="1">
    <location>
        <begin position="20"/>
        <end position="396"/>
    </location>
</feature>
<evidence type="ECO:0000259" key="3">
    <source>
        <dbReference type="Pfam" id="PF14534"/>
    </source>
</evidence>
<dbReference type="EMBL" id="JAATJJ010000001">
    <property type="protein sequence ID" value="NJB70101.1"/>
    <property type="molecule type" value="Genomic_DNA"/>
</dbReference>
<dbReference type="GO" id="GO:0016853">
    <property type="term" value="F:isomerase activity"/>
    <property type="evidence" value="ECO:0007669"/>
    <property type="project" value="UniProtKB-KW"/>
</dbReference>
<dbReference type="InterPro" id="IPR036237">
    <property type="entry name" value="Xyl_isomerase-like_sf"/>
</dbReference>
<comment type="caution">
    <text evidence="4">The sequence shown here is derived from an EMBL/GenBank/DDBJ whole genome shotgun (WGS) entry which is preliminary data.</text>
</comment>
<dbReference type="PANTHER" id="PTHR12110">
    <property type="entry name" value="HYDROXYPYRUVATE ISOMERASE"/>
    <property type="match status" value="1"/>
</dbReference>
<dbReference type="Pfam" id="PF14534">
    <property type="entry name" value="DUF4440"/>
    <property type="match status" value="1"/>
</dbReference>
<dbReference type="SUPFAM" id="SSF54427">
    <property type="entry name" value="NTF2-like"/>
    <property type="match status" value="1"/>
</dbReference>
<sequence length="396" mass="44381">MKKIIVALFVATCFVQVNAQEVGIIMGTARELMRDDVEDGLIKLKEMGVKYIEGAGTRSMPREQYKALLDKHGFDVVAGGTGFEMLQHRDSVAKVIENLKFFGAEYATCYWIPHDGNNFTFEDMKKGVEVFNKAGKQFAEAGISFLYHAHGYEFRPYDGPGTMYDYMMENTDPRYVNIEMDVFWMRNPGQDPAALLRKYAGRYPITHLKDRLIGTEDNLNGRQDKEKNVVLGSGDVNIAAVMKAARETGVKYHFIEDESSRAAIQLPMHLAYLKSLDYDVKAVDATVVKLHKAMVEADSLNLYNLTSKELTYGHSSGAIEDQDAYVYALVSGGSDFAKIEFADQDITVKGNVAWVRGVMQADLVNAGVTSPITLKMLYVFTKESGYWKLLARQAVR</sequence>
<evidence type="ECO:0000256" key="1">
    <source>
        <dbReference type="SAM" id="SignalP"/>
    </source>
</evidence>
<proteinExistence type="predicted"/>
<keyword evidence="1" id="KW-0732">Signal</keyword>
<evidence type="ECO:0000313" key="5">
    <source>
        <dbReference type="Proteomes" id="UP000590442"/>
    </source>
</evidence>
<feature type="domain" description="DUF4440" evidence="3">
    <location>
        <begin position="288"/>
        <end position="389"/>
    </location>
</feature>
<dbReference type="RefSeq" id="WP_167960618.1">
    <property type="nucleotide sequence ID" value="NZ_JAATJJ010000001.1"/>
</dbReference>
<feature type="signal peptide" evidence="1">
    <location>
        <begin position="1"/>
        <end position="19"/>
    </location>
</feature>
<evidence type="ECO:0000259" key="2">
    <source>
        <dbReference type="Pfam" id="PF01261"/>
    </source>
</evidence>
<dbReference type="PANTHER" id="PTHR12110:SF41">
    <property type="entry name" value="INOSOSE DEHYDRATASE"/>
    <property type="match status" value="1"/>
</dbReference>
<dbReference type="Pfam" id="PF01261">
    <property type="entry name" value="AP_endonuc_2"/>
    <property type="match status" value="1"/>
</dbReference>
<reference evidence="4 5" key="1">
    <citation type="submission" date="2020-03" db="EMBL/GenBank/DDBJ databases">
        <title>Genomic Encyclopedia of Type Strains, Phase IV (KMG-IV): sequencing the most valuable type-strain genomes for metagenomic binning, comparative biology and taxonomic classification.</title>
        <authorList>
            <person name="Goeker M."/>
        </authorList>
    </citation>
    <scope>NUCLEOTIDE SEQUENCE [LARGE SCALE GENOMIC DNA]</scope>
    <source>
        <strain evidence="4 5">DSM 29762</strain>
    </source>
</reference>
<protein>
    <submittedName>
        <fullName evidence="4">Sugar phosphate isomerase/epimerase</fullName>
    </submittedName>
</protein>
<dbReference type="AlphaFoldDB" id="A0A846QPU7"/>
<evidence type="ECO:0000313" key="4">
    <source>
        <dbReference type="EMBL" id="NJB70101.1"/>
    </source>
</evidence>
<dbReference type="SUPFAM" id="SSF51658">
    <property type="entry name" value="Xylose isomerase-like"/>
    <property type="match status" value="1"/>
</dbReference>
<keyword evidence="4" id="KW-0413">Isomerase</keyword>
<dbReference type="InterPro" id="IPR013022">
    <property type="entry name" value="Xyl_isomerase-like_TIM-brl"/>
</dbReference>
<feature type="domain" description="Xylose isomerase-like TIM barrel" evidence="2">
    <location>
        <begin position="43"/>
        <end position="253"/>
    </location>
</feature>
<dbReference type="InterPro" id="IPR032710">
    <property type="entry name" value="NTF2-like_dom_sf"/>
</dbReference>
<name>A0A846QPU7_9FLAO</name>
<dbReference type="Gene3D" id="3.20.20.150">
    <property type="entry name" value="Divalent-metal-dependent TIM barrel enzymes"/>
    <property type="match status" value="1"/>
</dbReference>
<dbReference type="InterPro" id="IPR050312">
    <property type="entry name" value="IolE/XylAMocC-like"/>
</dbReference>
<gene>
    <name evidence="4" type="ORF">GGR42_000563</name>
</gene>
<accession>A0A846QPU7</accession>
<dbReference type="Gene3D" id="3.10.450.50">
    <property type="match status" value="1"/>
</dbReference>
<dbReference type="Proteomes" id="UP000590442">
    <property type="component" value="Unassembled WGS sequence"/>
</dbReference>
<dbReference type="InterPro" id="IPR027843">
    <property type="entry name" value="DUF4440"/>
</dbReference>
<organism evidence="4 5">
    <name type="scientific">Saonia flava</name>
    <dbReference type="NCBI Taxonomy" id="523696"/>
    <lineage>
        <taxon>Bacteria</taxon>
        <taxon>Pseudomonadati</taxon>
        <taxon>Bacteroidota</taxon>
        <taxon>Flavobacteriia</taxon>
        <taxon>Flavobacteriales</taxon>
        <taxon>Flavobacteriaceae</taxon>
        <taxon>Saonia</taxon>
    </lineage>
</organism>
<keyword evidence="5" id="KW-1185">Reference proteome</keyword>